<dbReference type="GO" id="GO:0003677">
    <property type="term" value="F:DNA binding"/>
    <property type="evidence" value="ECO:0007669"/>
    <property type="project" value="InterPro"/>
</dbReference>
<dbReference type="EMBL" id="LJIG01009919">
    <property type="protein sequence ID" value="KRT82117.1"/>
    <property type="molecule type" value="Genomic_DNA"/>
</dbReference>
<dbReference type="GO" id="GO:0005634">
    <property type="term" value="C:nucleus"/>
    <property type="evidence" value="ECO:0007669"/>
    <property type="project" value="UniProtKB-SubCell"/>
</dbReference>
<dbReference type="PROSITE" id="PS51029">
    <property type="entry name" value="MADF"/>
    <property type="match status" value="1"/>
</dbReference>
<dbReference type="PANTHER" id="PTHR12243">
    <property type="entry name" value="MADF DOMAIN TRANSCRIPTION FACTOR"/>
    <property type="match status" value="1"/>
</dbReference>
<dbReference type="SMART" id="SM00595">
    <property type="entry name" value="MADF"/>
    <property type="match status" value="1"/>
</dbReference>
<dbReference type="Pfam" id="PF10545">
    <property type="entry name" value="MADF_DNA_bdg"/>
    <property type="match status" value="1"/>
</dbReference>
<dbReference type="OrthoDB" id="6603924at2759"/>
<dbReference type="PANTHER" id="PTHR12243:SF67">
    <property type="entry name" value="COREPRESSOR OF PANGOLIN, ISOFORM A-RELATED"/>
    <property type="match status" value="1"/>
</dbReference>
<dbReference type="Proteomes" id="UP000051574">
    <property type="component" value="Unassembled WGS sequence"/>
</dbReference>
<comment type="subcellular location">
    <subcellularLocation>
        <location evidence="1">Nucleus</location>
    </subcellularLocation>
</comment>
<name>A0A0T6B4L3_9SCAR</name>
<comment type="caution">
    <text evidence="4">The sequence shown here is derived from an EMBL/GenBank/DDBJ whole genome shotgun (WGS) entry which is preliminary data.</text>
</comment>
<sequence length="245" mass="29044">MDCEKLIEFVKEHEILYDTSHPKYMDQHRKDKLWRLIAARMNQNESDCKKMWQNLRDSFRRVLKKRRSVHSREGKPKVWKYEGEMSFLVPHFTSRSGKPLDSIEPYQPPSEEEQSVENILEDIKHYSNIEPNESSSLVDNDEFTAKAKASNDNSSTALLKYMLESQERERVRMEEDDITSFFLNMAKTVRTFSRYRRAEAKNKVFTVISQLEFEQINEEKDQSFQTSDTMLKPQKGYYVGCDPLD</sequence>
<feature type="domain" description="BESS" evidence="3">
    <location>
        <begin position="175"/>
        <end position="214"/>
    </location>
</feature>
<reference evidence="4 5" key="1">
    <citation type="submission" date="2015-09" db="EMBL/GenBank/DDBJ databases">
        <title>Draft genome of the scarab beetle Oryctes borbonicus.</title>
        <authorList>
            <person name="Meyer J.M."/>
            <person name="Markov G.V."/>
            <person name="Baskaran P."/>
            <person name="Herrmann M."/>
            <person name="Sommer R.J."/>
            <person name="Roedelsperger C."/>
        </authorList>
    </citation>
    <scope>NUCLEOTIDE SEQUENCE [LARGE SCALE GENOMIC DNA]</scope>
    <source>
        <strain evidence="4">OB123</strain>
        <tissue evidence="4">Whole animal</tissue>
    </source>
</reference>
<protein>
    <submittedName>
        <fullName evidence="4">Myb/SANT-like transcription factor</fullName>
    </submittedName>
</protein>
<feature type="domain" description="MADF" evidence="2">
    <location>
        <begin position="5"/>
        <end position="93"/>
    </location>
</feature>
<evidence type="ECO:0000259" key="3">
    <source>
        <dbReference type="PROSITE" id="PS51031"/>
    </source>
</evidence>
<keyword evidence="5" id="KW-1185">Reference proteome</keyword>
<dbReference type="InterPro" id="IPR039353">
    <property type="entry name" value="TF_Adf1"/>
</dbReference>
<proteinExistence type="predicted"/>
<evidence type="ECO:0000256" key="1">
    <source>
        <dbReference type="PROSITE-ProRule" id="PRU00371"/>
    </source>
</evidence>
<evidence type="ECO:0000313" key="4">
    <source>
        <dbReference type="EMBL" id="KRT82117.1"/>
    </source>
</evidence>
<dbReference type="InterPro" id="IPR004210">
    <property type="entry name" value="BESS_motif"/>
</dbReference>
<dbReference type="InterPro" id="IPR006578">
    <property type="entry name" value="MADF-dom"/>
</dbReference>
<evidence type="ECO:0000259" key="2">
    <source>
        <dbReference type="PROSITE" id="PS51029"/>
    </source>
</evidence>
<accession>A0A0T6B4L3</accession>
<keyword evidence="1" id="KW-0539">Nucleus</keyword>
<dbReference type="AlphaFoldDB" id="A0A0T6B4L3"/>
<organism evidence="4 5">
    <name type="scientific">Oryctes borbonicus</name>
    <dbReference type="NCBI Taxonomy" id="1629725"/>
    <lineage>
        <taxon>Eukaryota</taxon>
        <taxon>Metazoa</taxon>
        <taxon>Ecdysozoa</taxon>
        <taxon>Arthropoda</taxon>
        <taxon>Hexapoda</taxon>
        <taxon>Insecta</taxon>
        <taxon>Pterygota</taxon>
        <taxon>Neoptera</taxon>
        <taxon>Endopterygota</taxon>
        <taxon>Coleoptera</taxon>
        <taxon>Polyphaga</taxon>
        <taxon>Scarabaeiformia</taxon>
        <taxon>Scarabaeidae</taxon>
        <taxon>Dynastinae</taxon>
        <taxon>Oryctes</taxon>
    </lineage>
</organism>
<dbReference type="PROSITE" id="PS51031">
    <property type="entry name" value="BESS"/>
    <property type="match status" value="1"/>
</dbReference>
<evidence type="ECO:0000313" key="5">
    <source>
        <dbReference type="Proteomes" id="UP000051574"/>
    </source>
</evidence>
<gene>
    <name evidence="4" type="ORF">AMK59_4842</name>
</gene>